<dbReference type="VEuPathDB" id="TrichDB:TVAGG3_0428240"/>
<dbReference type="eggNOG" id="KOG1644">
    <property type="taxonomic scope" value="Eukaryota"/>
</dbReference>
<protein>
    <recommendedName>
        <fullName evidence="8">Leucine Rich Repeat family protein</fullName>
    </recommendedName>
</protein>
<dbReference type="SMR" id="A2EMR2"/>
<keyword evidence="3" id="KW-0677">Repeat</keyword>
<evidence type="ECO:0000313" key="7">
    <source>
        <dbReference type="Proteomes" id="UP000001542"/>
    </source>
</evidence>
<dbReference type="GO" id="GO:0005634">
    <property type="term" value="C:nucleus"/>
    <property type="evidence" value="ECO:0007669"/>
    <property type="project" value="UniProtKB-SubCell"/>
</dbReference>
<dbReference type="OMA" id="PNYREYM"/>
<dbReference type="InterPro" id="IPR032675">
    <property type="entry name" value="LRR_dom_sf"/>
</dbReference>
<evidence type="ECO:0008006" key="8">
    <source>
        <dbReference type="Google" id="ProtNLM"/>
    </source>
</evidence>
<dbReference type="PANTHER" id="PTHR10552:SF6">
    <property type="entry name" value="U2 SMALL NUCLEAR RIBONUCLEOPROTEIN A"/>
    <property type="match status" value="1"/>
</dbReference>
<dbReference type="InParanoid" id="A2EMR2"/>
<dbReference type="RefSeq" id="XP_001318281.1">
    <property type="nucleotide sequence ID" value="XM_001318246.1"/>
</dbReference>
<evidence type="ECO:0000256" key="1">
    <source>
        <dbReference type="ARBA" id="ARBA00004123"/>
    </source>
</evidence>
<dbReference type="PANTHER" id="PTHR10552">
    <property type="entry name" value="U2 SMALL NUCLEAR RIBONUCLEOPROTEIN A"/>
    <property type="match status" value="1"/>
</dbReference>
<dbReference type="Gene3D" id="3.80.10.10">
    <property type="entry name" value="Ribonuclease Inhibitor"/>
    <property type="match status" value="1"/>
</dbReference>
<dbReference type="GO" id="GO:0000398">
    <property type="term" value="P:mRNA splicing, via spliceosome"/>
    <property type="evidence" value="ECO:0007669"/>
    <property type="project" value="InterPro"/>
</dbReference>
<organism evidence="6 7">
    <name type="scientific">Trichomonas vaginalis (strain ATCC PRA-98 / G3)</name>
    <dbReference type="NCBI Taxonomy" id="412133"/>
    <lineage>
        <taxon>Eukaryota</taxon>
        <taxon>Metamonada</taxon>
        <taxon>Parabasalia</taxon>
        <taxon>Trichomonadida</taxon>
        <taxon>Trichomonadidae</taxon>
        <taxon>Trichomonas</taxon>
    </lineage>
</organism>
<comment type="similarity">
    <text evidence="5">Belongs to the U2 small nuclear ribonucleoprotein A family.</text>
</comment>
<accession>A2EMR2</accession>
<dbReference type="FunFam" id="3.80.10.10:FF:000026">
    <property type="entry name" value="U2 small nuclear ribonucleoprotein A"/>
    <property type="match status" value="1"/>
</dbReference>
<dbReference type="VEuPathDB" id="TrichDB:TVAG_244900"/>
<sequence length="164" mass="19179">MKRLTVDIIMKAPAFRNTLKERELDLRGLKIPRVENLGCTQDQFDVIDFSNNQIETLEDFPLLKRLTTLLINNNLIKKVAENFPDTCPNIKSIMLTNNNIRTFSDISPLTRCNEIQYLSLMENPITKIEDYRLIAIKLFSKLKYLDFQKVTEIERQKAKELTLT</sequence>
<comment type="subcellular location">
    <subcellularLocation>
        <location evidence="1">Nucleus</location>
    </subcellularLocation>
</comment>
<dbReference type="Pfam" id="PF14580">
    <property type="entry name" value="LRR_9"/>
    <property type="match status" value="1"/>
</dbReference>
<evidence type="ECO:0000256" key="5">
    <source>
        <dbReference type="ARBA" id="ARBA00024196"/>
    </source>
</evidence>
<dbReference type="AlphaFoldDB" id="A2EMR2"/>
<evidence type="ECO:0000256" key="2">
    <source>
        <dbReference type="ARBA" id="ARBA00022614"/>
    </source>
</evidence>
<reference evidence="6" key="1">
    <citation type="submission" date="2006-10" db="EMBL/GenBank/DDBJ databases">
        <authorList>
            <person name="Amadeo P."/>
            <person name="Zhao Q."/>
            <person name="Wortman J."/>
            <person name="Fraser-Liggett C."/>
            <person name="Carlton J."/>
        </authorList>
    </citation>
    <scope>NUCLEOTIDE SEQUENCE</scope>
    <source>
        <strain evidence="6">G3</strain>
    </source>
</reference>
<keyword evidence="2" id="KW-0433">Leucine-rich repeat</keyword>
<dbReference type="FunCoup" id="A2EMR2">
    <property type="interactions" value="1067"/>
</dbReference>
<name>A2EMR2_TRIV3</name>
<evidence type="ECO:0000256" key="3">
    <source>
        <dbReference type="ARBA" id="ARBA00022737"/>
    </source>
</evidence>
<proteinExistence type="inferred from homology"/>
<dbReference type="KEGG" id="tva:4763934"/>
<dbReference type="InterPro" id="IPR044640">
    <property type="entry name" value="RU2A"/>
</dbReference>
<dbReference type="EMBL" id="DS113433">
    <property type="protein sequence ID" value="EAY06058.1"/>
    <property type="molecule type" value="Genomic_DNA"/>
</dbReference>
<dbReference type="Proteomes" id="UP000001542">
    <property type="component" value="Unassembled WGS sequence"/>
</dbReference>
<keyword evidence="4" id="KW-0539">Nucleus</keyword>
<evidence type="ECO:0000313" key="6">
    <source>
        <dbReference type="EMBL" id="EAY06058.1"/>
    </source>
</evidence>
<gene>
    <name evidence="6" type="ORF">TVAG_244900</name>
</gene>
<dbReference type="GO" id="GO:0030620">
    <property type="term" value="F:U2 snRNA binding"/>
    <property type="evidence" value="ECO:0007669"/>
    <property type="project" value="InterPro"/>
</dbReference>
<keyword evidence="7" id="KW-1185">Reference proteome</keyword>
<dbReference type="STRING" id="5722.A2EMR2"/>
<reference evidence="6" key="2">
    <citation type="journal article" date="2007" name="Science">
        <title>Draft genome sequence of the sexually transmitted pathogen Trichomonas vaginalis.</title>
        <authorList>
            <person name="Carlton J.M."/>
            <person name="Hirt R.P."/>
            <person name="Silva J.C."/>
            <person name="Delcher A.L."/>
            <person name="Schatz M."/>
            <person name="Zhao Q."/>
            <person name="Wortman J.R."/>
            <person name="Bidwell S.L."/>
            <person name="Alsmark U.C.M."/>
            <person name="Besteiro S."/>
            <person name="Sicheritz-Ponten T."/>
            <person name="Noel C.J."/>
            <person name="Dacks J.B."/>
            <person name="Foster P.G."/>
            <person name="Simillion C."/>
            <person name="Van de Peer Y."/>
            <person name="Miranda-Saavedra D."/>
            <person name="Barton G.J."/>
            <person name="Westrop G.D."/>
            <person name="Mueller S."/>
            <person name="Dessi D."/>
            <person name="Fiori P.L."/>
            <person name="Ren Q."/>
            <person name="Paulsen I."/>
            <person name="Zhang H."/>
            <person name="Bastida-Corcuera F.D."/>
            <person name="Simoes-Barbosa A."/>
            <person name="Brown M.T."/>
            <person name="Hayes R.D."/>
            <person name="Mukherjee M."/>
            <person name="Okumura C.Y."/>
            <person name="Schneider R."/>
            <person name="Smith A.J."/>
            <person name="Vanacova S."/>
            <person name="Villalvazo M."/>
            <person name="Haas B.J."/>
            <person name="Pertea M."/>
            <person name="Feldblyum T.V."/>
            <person name="Utterback T.R."/>
            <person name="Shu C.L."/>
            <person name="Osoegawa K."/>
            <person name="de Jong P.J."/>
            <person name="Hrdy I."/>
            <person name="Horvathova L."/>
            <person name="Zubacova Z."/>
            <person name="Dolezal P."/>
            <person name="Malik S.B."/>
            <person name="Logsdon J.M. Jr."/>
            <person name="Henze K."/>
            <person name="Gupta A."/>
            <person name="Wang C.C."/>
            <person name="Dunne R.L."/>
            <person name="Upcroft J.A."/>
            <person name="Upcroft P."/>
            <person name="White O."/>
            <person name="Salzberg S.L."/>
            <person name="Tang P."/>
            <person name="Chiu C.-H."/>
            <person name="Lee Y.-S."/>
            <person name="Embley T.M."/>
            <person name="Coombs G.H."/>
            <person name="Mottram J.C."/>
            <person name="Tachezy J."/>
            <person name="Fraser-Liggett C.M."/>
            <person name="Johnson P.J."/>
        </authorList>
    </citation>
    <scope>NUCLEOTIDE SEQUENCE [LARGE SCALE GENOMIC DNA]</scope>
    <source>
        <strain evidence="6">G3</strain>
    </source>
</reference>
<dbReference type="SUPFAM" id="SSF52058">
    <property type="entry name" value="L domain-like"/>
    <property type="match status" value="1"/>
</dbReference>
<evidence type="ECO:0000256" key="4">
    <source>
        <dbReference type="ARBA" id="ARBA00023242"/>
    </source>
</evidence>
<dbReference type="OrthoDB" id="433501at2759"/>